<protein>
    <submittedName>
        <fullName evidence="1">Uncharacterized protein</fullName>
    </submittedName>
</protein>
<proteinExistence type="predicted"/>
<evidence type="ECO:0000313" key="1">
    <source>
        <dbReference type="EMBL" id="MBP2450134.1"/>
    </source>
</evidence>
<name>A0ABS4ZKW6_9MYCO</name>
<dbReference type="RefSeq" id="WP_209912471.1">
    <property type="nucleotide sequence ID" value="NZ_JAGIOP010000001.1"/>
</dbReference>
<reference evidence="1 2" key="1">
    <citation type="submission" date="2021-03" db="EMBL/GenBank/DDBJ databases">
        <title>Sequencing the genomes of 1000 actinobacteria strains.</title>
        <authorList>
            <person name="Klenk H.-P."/>
        </authorList>
    </citation>
    <scope>NUCLEOTIDE SEQUENCE [LARGE SCALE GENOMIC DNA]</scope>
    <source>
        <strain evidence="1 2">DSM 46713</strain>
    </source>
</reference>
<organism evidence="1 2">
    <name type="scientific">Mycolicibacterium lutetiense</name>
    <dbReference type="NCBI Taxonomy" id="1641992"/>
    <lineage>
        <taxon>Bacteria</taxon>
        <taxon>Bacillati</taxon>
        <taxon>Actinomycetota</taxon>
        <taxon>Actinomycetes</taxon>
        <taxon>Mycobacteriales</taxon>
        <taxon>Mycobacteriaceae</taxon>
        <taxon>Mycolicibacterium</taxon>
    </lineage>
</organism>
<comment type="caution">
    <text evidence="1">The sequence shown here is derived from an EMBL/GenBank/DDBJ whole genome shotgun (WGS) entry which is preliminary data.</text>
</comment>
<keyword evidence="2" id="KW-1185">Reference proteome</keyword>
<dbReference type="EMBL" id="JAGIOP010000001">
    <property type="protein sequence ID" value="MBP2450134.1"/>
    <property type="molecule type" value="Genomic_DNA"/>
</dbReference>
<gene>
    <name evidence="1" type="ORF">JOF57_000019</name>
</gene>
<accession>A0ABS4ZKW6</accession>
<sequence length="142" mass="16648">MARRADSDEHYVLDLCDEILGIRGRRQQRFDWLRGDPSPSRPRGTELPVDGYWPSLGLVVEFQEEQHSEAVEFFDRRQTVSGVGRAEQRRRYDERKRTEIPAHGMQLIVIEKSDFTVKSKRIARDRARDLAVVHEHLDSRCC</sequence>
<evidence type="ECO:0000313" key="2">
    <source>
        <dbReference type="Proteomes" id="UP000694460"/>
    </source>
</evidence>
<dbReference type="Proteomes" id="UP000694460">
    <property type="component" value="Unassembled WGS sequence"/>
</dbReference>